<reference evidence="1 2" key="1">
    <citation type="submission" date="2020-02" db="EMBL/GenBank/DDBJ databases">
        <authorList>
            <person name="Ma Q."/>
            <person name="Huang Y."/>
            <person name="Song X."/>
            <person name="Pei D."/>
        </authorList>
    </citation>
    <scope>NUCLEOTIDE SEQUENCE [LARGE SCALE GENOMIC DNA]</scope>
    <source>
        <strain evidence="1">Sxm20200214</strain>
        <tissue evidence="1">Leaf</tissue>
    </source>
</reference>
<proteinExistence type="predicted"/>
<comment type="caution">
    <text evidence="1">The sequence shown here is derived from an EMBL/GenBank/DDBJ whole genome shotgun (WGS) entry which is preliminary data.</text>
</comment>
<dbReference type="EMBL" id="JAAMPC010000007">
    <property type="protein sequence ID" value="KAG2302946.1"/>
    <property type="molecule type" value="Genomic_DNA"/>
</dbReference>
<accession>A0A8X7V7V6</accession>
<name>A0A8X7V7V6_BRACI</name>
<protein>
    <submittedName>
        <fullName evidence="1">Uncharacterized protein</fullName>
    </submittedName>
</protein>
<evidence type="ECO:0000313" key="1">
    <source>
        <dbReference type="EMBL" id="KAG2302946.1"/>
    </source>
</evidence>
<dbReference type="Proteomes" id="UP000886595">
    <property type="component" value="Unassembled WGS sequence"/>
</dbReference>
<dbReference type="OrthoDB" id="1911032at2759"/>
<dbReference type="AlphaFoldDB" id="A0A8X7V7V6"/>
<keyword evidence="2" id="KW-1185">Reference proteome</keyword>
<sequence>MTLGLQFSDNDHAIGNSVESCKDGSKSQNCPERSGMMQLEVPEIGKNDYNVCKLFYDTSTGDDASTGGIKRMTEAILVEILERLEISHKLITLMLTVVLLRQLIRCFMWTRMIRQTEIWNSRENFVDAEGSSHCNQEHLIVTREATD</sequence>
<evidence type="ECO:0000313" key="2">
    <source>
        <dbReference type="Proteomes" id="UP000886595"/>
    </source>
</evidence>
<gene>
    <name evidence="1" type="ORF">Bca52824_031597</name>
</gene>
<organism evidence="1 2">
    <name type="scientific">Brassica carinata</name>
    <name type="common">Ethiopian mustard</name>
    <name type="synonym">Abyssinian cabbage</name>
    <dbReference type="NCBI Taxonomy" id="52824"/>
    <lineage>
        <taxon>Eukaryota</taxon>
        <taxon>Viridiplantae</taxon>
        <taxon>Streptophyta</taxon>
        <taxon>Embryophyta</taxon>
        <taxon>Tracheophyta</taxon>
        <taxon>Spermatophyta</taxon>
        <taxon>Magnoliopsida</taxon>
        <taxon>eudicotyledons</taxon>
        <taxon>Gunneridae</taxon>
        <taxon>Pentapetalae</taxon>
        <taxon>rosids</taxon>
        <taxon>malvids</taxon>
        <taxon>Brassicales</taxon>
        <taxon>Brassicaceae</taxon>
        <taxon>Brassiceae</taxon>
        <taxon>Brassica</taxon>
    </lineage>
</organism>